<keyword evidence="3" id="KW-0175">Coiled coil</keyword>
<dbReference type="PANTHER" id="PTHR32089">
    <property type="entry name" value="METHYL-ACCEPTING CHEMOTAXIS PROTEIN MCPB"/>
    <property type="match status" value="1"/>
</dbReference>
<proteinExistence type="predicted"/>
<dbReference type="PROSITE" id="PS50111">
    <property type="entry name" value="CHEMOTAXIS_TRANSDUC_2"/>
    <property type="match status" value="1"/>
</dbReference>
<dbReference type="PANTHER" id="PTHR32089:SF112">
    <property type="entry name" value="LYSOZYME-LIKE PROTEIN-RELATED"/>
    <property type="match status" value="1"/>
</dbReference>
<dbReference type="STRING" id="698762.SAMN00808754_2781"/>
<evidence type="ECO:0000313" key="5">
    <source>
        <dbReference type="EMBL" id="SMB99173.1"/>
    </source>
</evidence>
<protein>
    <submittedName>
        <fullName evidence="5">Methyl-accepting chemotaxis protein (MCP) signalling domain-containing protein</fullName>
    </submittedName>
</protein>
<dbReference type="Proteomes" id="UP000192569">
    <property type="component" value="Chromosome I"/>
</dbReference>
<feature type="coiled-coil region" evidence="3">
    <location>
        <begin position="123"/>
        <end position="154"/>
    </location>
</feature>
<evidence type="ECO:0000313" key="6">
    <source>
        <dbReference type="Proteomes" id="UP000192569"/>
    </source>
</evidence>
<evidence type="ECO:0000256" key="2">
    <source>
        <dbReference type="PROSITE-ProRule" id="PRU00284"/>
    </source>
</evidence>
<dbReference type="SUPFAM" id="SSF58104">
    <property type="entry name" value="Methyl-accepting chemotaxis protein (MCP) signaling domain"/>
    <property type="match status" value="1"/>
</dbReference>
<dbReference type="InterPro" id="IPR004089">
    <property type="entry name" value="MCPsignal_dom"/>
</dbReference>
<dbReference type="EMBL" id="LT838272">
    <property type="protein sequence ID" value="SMB99173.1"/>
    <property type="molecule type" value="Genomic_DNA"/>
</dbReference>
<evidence type="ECO:0000256" key="1">
    <source>
        <dbReference type="ARBA" id="ARBA00023224"/>
    </source>
</evidence>
<dbReference type="OrthoDB" id="3192at2"/>
<keyword evidence="1 2" id="KW-0807">Transducer</keyword>
<dbReference type="RefSeq" id="WP_084666481.1">
    <property type="nucleotide sequence ID" value="NZ_LT838272.1"/>
</dbReference>
<organism evidence="5 6">
    <name type="scientific">Thermanaeromonas toyohensis ToBE</name>
    <dbReference type="NCBI Taxonomy" id="698762"/>
    <lineage>
        <taxon>Bacteria</taxon>
        <taxon>Bacillati</taxon>
        <taxon>Bacillota</taxon>
        <taxon>Clostridia</taxon>
        <taxon>Neomoorellales</taxon>
        <taxon>Neomoorellaceae</taxon>
        <taxon>Thermanaeromonas</taxon>
    </lineage>
</organism>
<dbReference type="Gene3D" id="1.10.287.950">
    <property type="entry name" value="Methyl-accepting chemotaxis protein"/>
    <property type="match status" value="1"/>
</dbReference>
<dbReference type="AlphaFoldDB" id="A0A1W1W0Y3"/>
<sequence length="272" mass="29251">MRVLEAFVEVAPYLPGLFAGDCAISVCDTEKVLIYVPGKRIKHNVKPGDPLLPASAVGRAITEGKRMVARVGPEVLGIPYVARAVPIIEEGRVVGGISVSEGVEKEDHLFGVARALSETMQNAMAMGEELAAAAEEINRLIDNINHLASQVEKEALRATEVVNFIEKIAYQTKILGLNATIEAAHIGQRGAGFDVVAREVRRLADQVADYAKIAAEVYNNIVLALEKLKEDIKQILERTGDQTAGTESLAACLEEVVNTCDGLVQLALELRG</sequence>
<keyword evidence="6" id="KW-1185">Reference proteome</keyword>
<dbReference type="SMART" id="SM00283">
    <property type="entry name" value="MA"/>
    <property type="match status" value="1"/>
</dbReference>
<name>A0A1W1W0Y3_9FIRM</name>
<gene>
    <name evidence="5" type="ORF">SAMN00808754_2781</name>
</gene>
<evidence type="ECO:0000256" key="3">
    <source>
        <dbReference type="SAM" id="Coils"/>
    </source>
</evidence>
<dbReference type="GO" id="GO:0016020">
    <property type="term" value="C:membrane"/>
    <property type="evidence" value="ECO:0007669"/>
    <property type="project" value="InterPro"/>
</dbReference>
<dbReference type="Pfam" id="PF00015">
    <property type="entry name" value="MCPsignal"/>
    <property type="match status" value="1"/>
</dbReference>
<reference evidence="5 6" key="1">
    <citation type="submission" date="2017-04" db="EMBL/GenBank/DDBJ databases">
        <authorList>
            <person name="Afonso C.L."/>
            <person name="Miller P.J."/>
            <person name="Scott M.A."/>
            <person name="Spackman E."/>
            <person name="Goraichik I."/>
            <person name="Dimitrov K.M."/>
            <person name="Suarez D.L."/>
            <person name="Swayne D.E."/>
        </authorList>
    </citation>
    <scope>NUCLEOTIDE SEQUENCE [LARGE SCALE GENOMIC DNA]</scope>
    <source>
        <strain evidence="5 6">ToBE</strain>
    </source>
</reference>
<feature type="domain" description="Methyl-accepting transducer" evidence="4">
    <location>
        <begin position="98"/>
        <end position="272"/>
    </location>
</feature>
<accession>A0A1W1W0Y3</accession>
<evidence type="ECO:0000259" key="4">
    <source>
        <dbReference type="PROSITE" id="PS50111"/>
    </source>
</evidence>
<dbReference type="GO" id="GO:0007165">
    <property type="term" value="P:signal transduction"/>
    <property type="evidence" value="ECO:0007669"/>
    <property type="project" value="UniProtKB-KW"/>
</dbReference>